<name>A0A7S6YKN4_SERMA</name>
<dbReference type="EMBL" id="MW048531">
    <property type="protein sequence ID" value="QOW96964.1"/>
    <property type="molecule type" value="Genomic_DNA"/>
</dbReference>
<sequence length="46" mass="5150">MQKNHCSKPTFPAEKMLSLTADLETNLLHKIGFSLFMALIRSLSGE</sequence>
<reference evidence="1" key="1">
    <citation type="submission" date="2020-09" db="EMBL/GenBank/DDBJ databases">
        <authorList>
            <person name="Eze J.U."/>
            <person name="Rahube T.O."/>
        </authorList>
    </citation>
    <scope>NUCLEOTIDE SEQUENCE</scope>
    <source>
        <strain evidence="1">DM6</strain>
    </source>
</reference>
<protein>
    <submittedName>
        <fullName evidence="1">Orf84</fullName>
    </submittedName>
</protein>
<evidence type="ECO:0000313" key="1">
    <source>
        <dbReference type="EMBL" id="QOW96964.1"/>
    </source>
</evidence>
<organism evidence="1">
    <name type="scientific">Serratia marcescens</name>
    <dbReference type="NCBI Taxonomy" id="615"/>
    <lineage>
        <taxon>Bacteria</taxon>
        <taxon>Pseudomonadati</taxon>
        <taxon>Pseudomonadota</taxon>
        <taxon>Gammaproteobacteria</taxon>
        <taxon>Enterobacterales</taxon>
        <taxon>Yersiniaceae</taxon>
        <taxon>Serratia</taxon>
    </lineage>
</organism>
<accession>A0A7S6YKN4</accession>
<dbReference type="AlphaFoldDB" id="A0A7S6YKN4"/>
<proteinExistence type="predicted"/>